<keyword evidence="5" id="KW-0547">Nucleotide-binding</keyword>
<feature type="transmembrane region" description="Helical" evidence="9">
    <location>
        <begin position="130"/>
        <end position="154"/>
    </location>
</feature>
<dbReference type="GO" id="GO:0016887">
    <property type="term" value="F:ATP hydrolysis activity"/>
    <property type="evidence" value="ECO:0007669"/>
    <property type="project" value="InterPro"/>
</dbReference>
<dbReference type="PANTHER" id="PTHR43394:SF1">
    <property type="entry name" value="ATP-BINDING CASSETTE SUB-FAMILY B MEMBER 10, MITOCHONDRIAL"/>
    <property type="match status" value="1"/>
</dbReference>
<dbReference type="PROSITE" id="PS50929">
    <property type="entry name" value="ABC_TM1F"/>
    <property type="match status" value="1"/>
</dbReference>
<feature type="domain" description="ABC transmembrane type-1" evidence="11">
    <location>
        <begin position="19"/>
        <end position="303"/>
    </location>
</feature>
<evidence type="ECO:0000256" key="8">
    <source>
        <dbReference type="ARBA" id="ARBA00023136"/>
    </source>
</evidence>
<sequence length="584" mass="65822">MNTCIKVIKDAKKYWIYILIGMLAVSISTILQLYSPWVLKEFTELATNGDRDIVKKSFYMGSILLFTYIIRGICSFLKGYFTHYGAYHYVADTRKKLYDKVQNLSLGYFNDKQTGQIVSRILNDVVNAELLIAHVIPDLIVNALMFLGVAIMLFYIDVKLALASLISIPFLMYANMTYSKYVLPLWRENQETIGELSGSLQDNLSGIKEIQIFNKQEYEAKKIGNLAKKQTNVFLRATKSSEIFHPSITFLSSIGSVIVIIYGGYLNSIGEVSVADIVGFITYLNLFYQPINNLSGVNEQINNAIAGCERVFEVLEEQSAVKEINNPTGMENIKGNIELNNISFHYNEDIPILKHINLTISAGQSVAFVGTTGVGKTTISSLLNRFYDPIKGKIYIDGYDIKEVSLRSLRDNISMVLQDTFLFHGTVYDNIAYGYEHASKEEIERAAKAAKAHEFIIDLEQGYDTVIGERGTRLSGGQKQRISIARAILRDTPILILDEATSSLDTKTEQEIQEALEKLSRNRTTIIIAHRLSTVKKVDKIVVLDQCEIAEMGTHEELLNKNGIYAKLYPKSLDKMQNKHSLCY</sequence>
<evidence type="ECO:0000256" key="3">
    <source>
        <dbReference type="ARBA" id="ARBA00022475"/>
    </source>
</evidence>
<keyword evidence="8 9" id="KW-0472">Membrane</keyword>
<keyword evidence="3" id="KW-1003">Cell membrane</keyword>
<comment type="caution">
    <text evidence="13">The sequence shown here is derived from an EMBL/GenBank/DDBJ whole genome shotgun (WGS) entry which is preliminary data.</text>
</comment>
<evidence type="ECO:0000259" key="10">
    <source>
        <dbReference type="PROSITE" id="PS50893"/>
    </source>
</evidence>
<organism evidence="13 14">
    <name type="scientific">Lachnotalea glycerini</name>
    <dbReference type="NCBI Taxonomy" id="1763509"/>
    <lineage>
        <taxon>Bacteria</taxon>
        <taxon>Bacillati</taxon>
        <taxon>Bacillota</taxon>
        <taxon>Clostridia</taxon>
        <taxon>Lachnospirales</taxon>
        <taxon>Lachnospiraceae</taxon>
        <taxon>Lachnotalea</taxon>
    </lineage>
</organism>
<evidence type="ECO:0000313" key="12">
    <source>
        <dbReference type="EMBL" id="PXV91210.1"/>
    </source>
</evidence>
<feature type="domain" description="ABC transporter" evidence="10">
    <location>
        <begin position="337"/>
        <end position="571"/>
    </location>
</feature>
<dbReference type="GO" id="GO:0015421">
    <property type="term" value="F:ABC-type oligopeptide transporter activity"/>
    <property type="evidence" value="ECO:0007669"/>
    <property type="project" value="TreeGrafter"/>
</dbReference>
<evidence type="ECO:0000256" key="5">
    <source>
        <dbReference type="ARBA" id="ARBA00022741"/>
    </source>
</evidence>
<dbReference type="CDD" id="cd18778">
    <property type="entry name" value="ABC_6TM_exporter_like"/>
    <property type="match status" value="1"/>
</dbReference>
<evidence type="ECO:0000313" key="15">
    <source>
        <dbReference type="Proteomes" id="UP000247523"/>
    </source>
</evidence>
<dbReference type="FunFam" id="1.20.1560.10:FF:000011">
    <property type="entry name" value="Multidrug ABC transporter ATP-binding protein"/>
    <property type="match status" value="1"/>
</dbReference>
<dbReference type="RefSeq" id="WP_094378474.1">
    <property type="nucleotide sequence ID" value="NZ_NOKA02000012.1"/>
</dbReference>
<evidence type="ECO:0000313" key="13">
    <source>
        <dbReference type="EMBL" id="RDY31628.1"/>
    </source>
</evidence>
<keyword evidence="4 9" id="KW-0812">Transmembrane</keyword>
<feature type="transmembrane region" description="Helical" evidence="9">
    <location>
        <begin position="243"/>
        <end position="265"/>
    </location>
</feature>
<dbReference type="GO" id="GO:0005524">
    <property type="term" value="F:ATP binding"/>
    <property type="evidence" value="ECO:0007669"/>
    <property type="project" value="UniProtKB-KW"/>
</dbReference>
<dbReference type="Pfam" id="PF00664">
    <property type="entry name" value="ABC_membrane"/>
    <property type="match status" value="1"/>
</dbReference>
<dbReference type="GO" id="GO:0005886">
    <property type="term" value="C:plasma membrane"/>
    <property type="evidence" value="ECO:0007669"/>
    <property type="project" value="UniProtKB-SubCell"/>
</dbReference>
<dbReference type="InterPro" id="IPR027417">
    <property type="entry name" value="P-loop_NTPase"/>
</dbReference>
<evidence type="ECO:0000256" key="1">
    <source>
        <dbReference type="ARBA" id="ARBA00004651"/>
    </source>
</evidence>
<dbReference type="PROSITE" id="PS50893">
    <property type="entry name" value="ABC_TRANSPORTER_2"/>
    <property type="match status" value="1"/>
</dbReference>
<feature type="transmembrane region" description="Helical" evidence="9">
    <location>
        <begin position="57"/>
        <end position="77"/>
    </location>
</feature>
<dbReference type="OrthoDB" id="9762778at2"/>
<reference evidence="13 14" key="1">
    <citation type="journal article" date="2017" name="Genome Announc.">
        <title>Draft Genome Sequence of a Sporulating and Motile Strain of Lachnotalea glycerini Isolated from Water in Quebec City, Canada.</title>
        <authorList>
            <person name="Maheux A.F."/>
            <person name="Boudreau D.K."/>
            <person name="Berube E."/>
            <person name="Boissinot M."/>
            <person name="Raymond F."/>
            <person name="Brodeur S."/>
            <person name="Corbeil J."/>
            <person name="Isabel S."/>
            <person name="Omar R.F."/>
            <person name="Bergeron M.G."/>
        </authorList>
    </citation>
    <scope>NUCLEOTIDE SEQUENCE [LARGE SCALE GENOMIC DNA]</scope>
    <source>
        <strain evidence="13 14">CCRI-19302</strain>
    </source>
</reference>
<dbReference type="PROSITE" id="PS00211">
    <property type="entry name" value="ABC_TRANSPORTER_1"/>
    <property type="match status" value="1"/>
</dbReference>
<dbReference type="InterPro" id="IPR039421">
    <property type="entry name" value="Type_1_exporter"/>
</dbReference>
<evidence type="ECO:0000259" key="11">
    <source>
        <dbReference type="PROSITE" id="PS50929"/>
    </source>
</evidence>
<protein>
    <submittedName>
        <fullName evidence="13">ABC transporter ATP-binding protein</fullName>
    </submittedName>
    <submittedName>
        <fullName evidence="12">ATP-binding cassette subfamily B protein</fullName>
    </submittedName>
</protein>
<dbReference type="InterPro" id="IPR011527">
    <property type="entry name" value="ABC1_TM_dom"/>
</dbReference>
<dbReference type="Proteomes" id="UP000247523">
    <property type="component" value="Unassembled WGS sequence"/>
</dbReference>
<reference evidence="12 15" key="2">
    <citation type="submission" date="2018-05" db="EMBL/GenBank/DDBJ databases">
        <title>Genomic Encyclopedia of Type Strains, Phase IV (KMG-IV): sequencing the most valuable type-strain genomes for metagenomic binning, comparative biology and taxonomic classification.</title>
        <authorList>
            <person name="Goeker M."/>
        </authorList>
    </citation>
    <scope>NUCLEOTIDE SEQUENCE [LARGE SCALE GENOMIC DNA]</scope>
    <source>
        <strain evidence="12 15">DSM 28816</strain>
    </source>
</reference>
<name>A0A255IAE6_9FIRM</name>
<dbReference type="Gene3D" id="3.40.50.300">
    <property type="entry name" value="P-loop containing nucleotide triphosphate hydrolases"/>
    <property type="match status" value="1"/>
</dbReference>
<evidence type="ECO:0000313" key="14">
    <source>
        <dbReference type="Proteomes" id="UP000216411"/>
    </source>
</evidence>
<dbReference type="SMART" id="SM00382">
    <property type="entry name" value="AAA"/>
    <property type="match status" value="1"/>
</dbReference>
<dbReference type="EMBL" id="QICS01000004">
    <property type="protein sequence ID" value="PXV91210.1"/>
    <property type="molecule type" value="Genomic_DNA"/>
</dbReference>
<gene>
    <name evidence="12" type="ORF">C8E03_104218</name>
    <name evidence="13" type="ORF">CG710_008520</name>
</gene>
<dbReference type="Gene3D" id="1.20.1560.10">
    <property type="entry name" value="ABC transporter type 1, transmembrane domain"/>
    <property type="match status" value="1"/>
</dbReference>
<dbReference type="InterPro" id="IPR003593">
    <property type="entry name" value="AAA+_ATPase"/>
</dbReference>
<accession>A0A255IAE6</accession>
<dbReference type="SUPFAM" id="SSF52540">
    <property type="entry name" value="P-loop containing nucleoside triphosphate hydrolases"/>
    <property type="match status" value="1"/>
</dbReference>
<keyword evidence="2" id="KW-0813">Transport</keyword>
<comment type="subcellular location">
    <subcellularLocation>
        <location evidence="1">Cell membrane</location>
        <topology evidence="1">Multi-pass membrane protein</topology>
    </subcellularLocation>
</comment>
<evidence type="ECO:0000256" key="9">
    <source>
        <dbReference type="SAM" id="Phobius"/>
    </source>
</evidence>
<evidence type="ECO:0000256" key="7">
    <source>
        <dbReference type="ARBA" id="ARBA00022989"/>
    </source>
</evidence>
<dbReference type="PANTHER" id="PTHR43394">
    <property type="entry name" value="ATP-DEPENDENT PERMEASE MDL1, MITOCHONDRIAL"/>
    <property type="match status" value="1"/>
</dbReference>
<dbReference type="SUPFAM" id="SSF90123">
    <property type="entry name" value="ABC transporter transmembrane region"/>
    <property type="match status" value="1"/>
</dbReference>
<keyword evidence="7 9" id="KW-1133">Transmembrane helix</keyword>
<proteinExistence type="predicted"/>
<dbReference type="EMBL" id="NOKA02000012">
    <property type="protein sequence ID" value="RDY31628.1"/>
    <property type="molecule type" value="Genomic_DNA"/>
</dbReference>
<dbReference type="Pfam" id="PF00005">
    <property type="entry name" value="ABC_tran"/>
    <property type="match status" value="1"/>
</dbReference>
<evidence type="ECO:0000256" key="6">
    <source>
        <dbReference type="ARBA" id="ARBA00022840"/>
    </source>
</evidence>
<dbReference type="InterPro" id="IPR036640">
    <property type="entry name" value="ABC1_TM_sf"/>
</dbReference>
<evidence type="ECO:0000256" key="4">
    <source>
        <dbReference type="ARBA" id="ARBA00022692"/>
    </source>
</evidence>
<dbReference type="FunFam" id="3.40.50.300:FF:000287">
    <property type="entry name" value="Multidrug ABC transporter ATP-binding protein"/>
    <property type="match status" value="1"/>
</dbReference>
<reference evidence="13" key="3">
    <citation type="submission" date="2018-07" db="EMBL/GenBank/DDBJ databases">
        <authorList>
            <person name="Quirk P.G."/>
            <person name="Krulwich T.A."/>
        </authorList>
    </citation>
    <scope>NUCLEOTIDE SEQUENCE</scope>
    <source>
        <strain evidence="13">CCRI-19302</strain>
    </source>
</reference>
<keyword evidence="6 13" id="KW-0067">ATP-binding</keyword>
<dbReference type="InterPro" id="IPR003439">
    <property type="entry name" value="ABC_transporter-like_ATP-bd"/>
</dbReference>
<dbReference type="InterPro" id="IPR017871">
    <property type="entry name" value="ABC_transporter-like_CS"/>
</dbReference>
<evidence type="ECO:0000256" key="2">
    <source>
        <dbReference type="ARBA" id="ARBA00022448"/>
    </source>
</evidence>
<keyword evidence="14" id="KW-1185">Reference proteome</keyword>
<dbReference type="Proteomes" id="UP000216411">
    <property type="component" value="Unassembled WGS sequence"/>
</dbReference>
<feature type="transmembrane region" description="Helical" evidence="9">
    <location>
        <begin position="160"/>
        <end position="178"/>
    </location>
</feature>
<dbReference type="AlphaFoldDB" id="A0A255IAE6"/>
<feature type="transmembrane region" description="Helical" evidence="9">
    <location>
        <begin position="14"/>
        <end position="37"/>
    </location>
</feature>